<evidence type="ECO:0000313" key="1">
    <source>
        <dbReference type="EMBL" id="GEC85955.1"/>
    </source>
</evidence>
<accession>A0A4Y4BYZ2</accession>
<comment type="caution">
    <text evidence="1">The sequence shown here is derived from an EMBL/GenBank/DDBJ whole genome shotgun (WGS) entry which is preliminary data.</text>
</comment>
<gene>
    <name evidence="1" type="ORF">CVA01_12690</name>
</gene>
<dbReference type="Proteomes" id="UP000319986">
    <property type="component" value="Unassembled WGS sequence"/>
</dbReference>
<sequence length="288" mass="32597">MSVNSGGPPPLPVRVRCFPGEGLISYARRLSAANHLTVEDVESALRSQGYVFPYRRDSEERQRIWRNLGLLHAFAFTETEPDVTIPISYRRLCAKCSAGREADGLLSATAGDVCLRHHRWLGDGVQVDVSRVPEFLTAERAFRRVLMRRGVSLGSVVLMNCRSIGQCLPEHVVQPRLRRLRLREAGTVMLGYPETVALAAMLTDDAFLNQVLSPARPESRRAFLDESIKAAVHHMELVESWRIRNVLWRSLKMDYEHLTSARLRGVAPDPSIAVTTPFWTSRPRWEED</sequence>
<reference evidence="1 2" key="1">
    <citation type="submission" date="2019-06" db="EMBL/GenBank/DDBJ databases">
        <title>Whole genome shotgun sequence of Corynebacterium variabile NBRC 15286.</title>
        <authorList>
            <person name="Hosoyama A."/>
            <person name="Uohara A."/>
            <person name="Ohji S."/>
            <person name="Ichikawa N."/>
        </authorList>
    </citation>
    <scope>NUCLEOTIDE SEQUENCE [LARGE SCALE GENOMIC DNA]</scope>
    <source>
        <strain evidence="1 2">NBRC 15286</strain>
    </source>
</reference>
<evidence type="ECO:0000313" key="2">
    <source>
        <dbReference type="Proteomes" id="UP000319986"/>
    </source>
</evidence>
<name>A0A4Y4BYZ2_9CORY</name>
<protein>
    <submittedName>
        <fullName evidence="1">Uncharacterized protein</fullName>
    </submittedName>
</protein>
<organism evidence="1 2">
    <name type="scientific">Corynebacterium variabile</name>
    <dbReference type="NCBI Taxonomy" id="1727"/>
    <lineage>
        <taxon>Bacteria</taxon>
        <taxon>Bacillati</taxon>
        <taxon>Actinomycetota</taxon>
        <taxon>Actinomycetes</taxon>
        <taxon>Mycobacteriales</taxon>
        <taxon>Corynebacteriaceae</taxon>
        <taxon>Corynebacterium</taxon>
    </lineage>
</organism>
<dbReference type="EMBL" id="BJNT01000009">
    <property type="protein sequence ID" value="GEC85955.1"/>
    <property type="molecule type" value="Genomic_DNA"/>
</dbReference>
<dbReference type="AlphaFoldDB" id="A0A4Y4BYZ2"/>
<proteinExistence type="predicted"/>